<gene>
    <name evidence="1" type="ORF">ARMOST_07015</name>
</gene>
<organism evidence="1 2">
    <name type="scientific">Armillaria ostoyae</name>
    <name type="common">Armillaria root rot fungus</name>
    <dbReference type="NCBI Taxonomy" id="47428"/>
    <lineage>
        <taxon>Eukaryota</taxon>
        <taxon>Fungi</taxon>
        <taxon>Dikarya</taxon>
        <taxon>Basidiomycota</taxon>
        <taxon>Agaricomycotina</taxon>
        <taxon>Agaricomycetes</taxon>
        <taxon>Agaricomycetidae</taxon>
        <taxon>Agaricales</taxon>
        <taxon>Marasmiineae</taxon>
        <taxon>Physalacriaceae</taxon>
        <taxon>Armillaria</taxon>
    </lineage>
</organism>
<dbReference type="OrthoDB" id="3063045at2759"/>
<evidence type="ECO:0000313" key="1">
    <source>
        <dbReference type="EMBL" id="SJL03658.1"/>
    </source>
</evidence>
<protein>
    <submittedName>
        <fullName evidence="1">Uncharacterized protein</fullName>
    </submittedName>
</protein>
<accession>A0A284R4N5</accession>
<keyword evidence="2" id="KW-1185">Reference proteome</keyword>
<dbReference type="Proteomes" id="UP000219338">
    <property type="component" value="Unassembled WGS sequence"/>
</dbReference>
<name>A0A284R4N5_ARMOS</name>
<dbReference type="AlphaFoldDB" id="A0A284R4N5"/>
<dbReference type="EMBL" id="FUEG01000004">
    <property type="protein sequence ID" value="SJL03658.1"/>
    <property type="molecule type" value="Genomic_DNA"/>
</dbReference>
<reference evidence="2" key="1">
    <citation type="journal article" date="2017" name="Nat. Ecol. Evol.">
        <title>Genome expansion and lineage-specific genetic innovations in the forest pathogenic fungi Armillaria.</title>
        <authorList>
            <person name="Sipos G."/>
            <person name="Prasanna A.N."/>
            <person name="Walter M.C."/>
            <person name="O'Connor E."/>
            <person name="Balint B."/>
            <person name="Krizsan K."/>
            <person name="Kiss B."/>
            <person name="Hess J."/>
            <person name="Varga T."/>
            <person name="Slot J."/>
            <person name="Riley R."/>
            <person name="Boka B."/>
            <person name="Rigling D."/>
            <person name="Barry K."/>
            <person name="Lee J."/>
            <person name="Mihaltcheva S."/>
            <person name="LaButti K."/>
            <person name="Lipzen A."/>
            <person name="Waldron R."/>
            <person name="Moloney N.M."/>
            <person name="Sperisen C."/>
            <person name="Kredics L."/>
            <person name="Vagvoelgyi C."/>
            <person name="Patrignani A."/>
            <person name="Fitzpatrick D."/>
            <person name="Nagy I."/>
            <person name="Doyle S."/>
            <person name="Anderson J.B."/>
            <person name="Grigoriev I.V."/>
            <person name="Gueldener U."/>
            <person name="Muensterkoetter M."/>
            <person name="Nagy L.G."/>
        </authorList>
    </citation>
    <scope>NUCLEOTIDE SEQUENCE [LARGE SCALE GENOMIC DNA]</scope>
    <source>
        <strain evidence="2">C18/9</strain>
    </source>
</reference>
<evidence type="ECO:0000313" key="2">
    <source>
        <dbReference type="Proteomes" id="UP000219338"/>
    </source>
</evidence>
<proteinExistence type="predicted"/>
<sequence length="141" mass="16003">MAKTQSNQPLKPIPVNRQHHGPVRAIRSWKEDVPIFDCQSNFKLSQYHHGEKIETDVNKGTIVLVIFTARRYKEAEFNVASLNVQVILRITDTLNDCDGVKPAFTLPKYMTSFGPFGVSSEVIEDDEIEAEPVEDLNEVIF</sequence>